<dbReference type="GO" id="GO:0004222">
    <property type="term" value="F:metalloendopeptidase activity"/>
    <property type="evidence" value="ECO:0007669"/>
    <property type="project" value="TreeGrafter"/>
</dbReference>
<proteinExistence type="predicted"/>
<accession>A0A9E2NQU8</accession>
<gene>
    <name evidence="2" type="ORF">H9864_05330</name>
</gene>
<dbReference type="EMBL" id="JAHLFH010000110">
    <property type="protein sequence ID" value="MBU3819775.1"/>
    <property type="molecule type" value="Genomic_DNA"/>
</dbReference>
<dbReference type="InterPro" id="IPR016047">
    <property type="entry name" value="M23ase_b-sheet_dom"/>
</dbReference>
<protein>
    <submittedName>
        <fullName evidence="2">M23 family metallopeptidase</fullName>
    </submittedName>
</protein>
<dbReference type="Gene3D" id="2.70.70.10">
    <property type="entry name" value="Glucose Permease (Domain IIA)"/>
    <property type="match status" value="1"/>
</dbReference>
<organism evidence="2 3">
    <name type="scientific">Candidatus Faecalibacterium intestinavium</name>
    <dbReference type="NCBI Taxonomy" id="2838580"/>
    <lineage>
        <taxon>Bacteria</taxon>
        <taxon>Bacillati</taxon>
        <taxon>Bacillota</taxon>
        <taxon>Clostridia</taxon>
        <taxon>Eubacteriales</taxon>
        <taxon>Oscillospiraceae</taxon>
        <taxon>Faecalibacterium</taxon>
    </lineage>
</organism>
<dbReference type="PANTHER" id="PTHR21666:SF270">
    <property type="entry name" value="MUREIN HYDROLASE ACTIVATOR ENVC"/>
    <property type="match status" value="1"/>
</dbReference>
<evidence type="ECO:0000313" key="3">
    <source>
        <dbReference type="Proteomes" id="UP000824178"/>
    </source>
</evidence>
<dbReference type="SUPFAM" id="SSF51261">
    <property type="entry name" value="Duplicated hybrid motif"/>
    <property type="match status" value="1"/>
</dbReference>
<name>A0A9E2NQU8_9FIRM</name>
<dbReference type="CDD" id="cd12797">
    <property type="entry name" value="M23_peptidase"/>
    <property type="match status" value="1"/>
</dbReference>
<evidence type="ECO:0000259" key="1">
    <source>
        <dbReference type="Pfam" id="PF01551"/>
    </source>
</evidence>
<feature type="domain" description="M23ase beta-sheet core" evidence="1">
    <location>
        <begin position="353"/>
        <end position="418"/>
    </location>
</feature>
<sequence>MRRFLLWLIGVTLGVGAILAAVMALSYNFTTEGSVPVSAAQFGGVELEPNGHSWQVPLVGGLLDRVFVSPQTLTVQKLGVLYDAHPAITPPDWATYAVIEITDGAGSALFRGSAGEYDAFLYPSNGEYKAELTIWRLPEAMAPGQYAWPRSSVVQNAGLERPARPTGCYQYSFRFQIQASAELTVSSSTVEQGGIVGMRINGMVGTGVPVVETDLGSVQCVRADPPGAASVLVGSSETGGGWRCYIPAAYNASVGAHTVTVQVNGETLTVDLTVTARDYGEAQAEPEPAATEEANAEFRNLIWPIYEQPARDKLWSGRWLCPLEQYVILVDYGQTKVVDGVRGSRSNSTLLYAIPGEPVRAPAGGVVVLARNLALTGNTVVLDHGCGMRSYLYGLAELQVSEGQTVAQGDTLGPVGEELTMDFKLGSKSVNPWRLFQTSGGLFWME</sequence>
<reference evidence="2" key="2">
    <citation type="submission" date="2021-04" db="EMBL/GenBank/DDBJ databases">
        <authorList>
            <person name="Gilroy R."/>
        </authorList>
    </citation>
    <scope>NUCLEOTIDE SEQUENCE</scope>
    <source>
        <strain evidence="2">742</strain>
    </source>
</reference>
<dbReference type="Pfam" id="PF01551">
    <property type="entry name" value="Peptidase_M23"/>
    <property type="match status" value="1"/>
</dbReference>
<reference evidence="2" key="1">
    <citation type="journal article" date="2021" name="PeerJ">
        <title>Extensive microbial diversity within the chicken gut microbiome revealed by metagenomics and culture.</title>
        <authorList>
            <person name="Gilroy R."/>
            <person name="Ravi A."/>
            <person name="Getino M."/>
            <person name="Pursley I."/>
            <person name="Horton D.L."/>
            <person name="Alikhan N.F."/>
            <person name="Baker D."/>
            <person name="Gharbi K."/>
            <person name="Hall N."/>
            <person name="Watson M."/>
            <person name="Adriaenssens E.M."/>
            <person name="Foster-Nyarko E."/>
            <person name="Jarju S."/>
            <person name="Secka A."/>
            <person name="Antonio M."/>
            <person name="Oren A."/>
            <person name="Chaudhuri R.R."/>
            <person name="La Ragione R."/>
            <person name="Hildebrand F."/>
            <person name="Pallen M.J."/>
        </authorList>
    </citation>
    <scope>NUCLEOTIDE SEQUENCE</scope>
    <source>
        <strain evidence="2">742</strain>
    </source>
</reference>
<dbReference type="AlphaFoldDB" id="A0A9E2NQU8"/>
<dbReference type="PANTHER" id="PTHR21666">
    <property type="entry name" value="PEPTIDASE-RELATED"/>
    <property type="match status" value="1"/>
</dbReference>
<dbReference type="InterPro" id="IPR011055">
    <property type="entry name" value="Dup_hybrid_motif"/>
</dbReference>
<evidence type="ECO:0000313" key="2">
    <source>
        <dbReference type="EMBL" id="MBU3819775.1"/>
    </source>
</evidence>
<dbReference type="InterPro" id="IPR050570">
    <property type="entry name" value="Cell_wall_metabolism_enzyme"/>
</dbReference>
<comment type="caution">
    <text evidence="2">The sequence shown here is derived from an EMBL/GenBank/DDBJ whole genome shotgun (WGS) entry which is preliminary data.</text>
</comment>
<dbReference type="Proteomes" id="UP000824178">
    <property type="component" value="Unassembled WGS sequence"/>
</dbReference>